<reference evidence="1" key="1">
    <citation type="submission" date="2021-01" db="UniProtKB">
        <authorList>
            <consortium name="EnsemblMetazoa"/>
        </authorList>
    </citation>
    <scope>IDENTIFICATION</scope>
</reference>
<protein>
    <submittedName>
        <fullName evidence="1">Uncharacterized protein</fullName>
    </submittedName>
</protein>
<evidence type="ECO:0000313" key="2">
    <source>
        <dbReference type="Proteomes" id="UP000594262"/>
    </source>
</evidence>
<keyword evidence="2" id="KW-1185">Reference proteome</keyword>
<dbReference type="Proteomes" id="UP000594262">
    <property type="component" value="Unplaced"/>
</dbReference>
<name>A0A7M5UXJ4_9CNID</name>
<proteinExistence type="predicted"/>
<dbReference type="GeneID" id="136797862"/>
<dbReference type="OrthoDB" id="10325184at2759"/>
<evidence type="ECO:0000313" key="1">
    <source>
        <dbReference type="EnsemblMetazoa" id="CLYHEMP007483.1"/>
    </source>
</evidence>
<sequence>MALNSTSKNLHEHVRKLNVQFERTNRPIIKAFGEEVHLFMHIHLRGYDKNGDGKQMHAEYYDKFGAPMKKEDSWLDGFRSVEEEIANHFNKCQTDGFDFPMPAAVAGGSHLYAMYHYDKPWNWTGFVPGQKKWCCHNEFFQNRHFMQIRGNEIQNNLWDYDPHAENEGSFEWDLKYDQIVPDDEYHGGYWFFNNPWGRYLHIISLKSMHPEPQYCKRYNYIVHPLAYRGAETTLVDESVDAMQWSICNANNPKHNIVPEGRSTVMTFPAFGADQLSRWGDRCHGVEVFNDFTYYYSASPLDETDDPWKGGNGFLYNKEGTPNNYFHWFNSYPLEFGEFLVETSLRYGSYMQMVSANDAMYVRETREVDRETKETTAVVRTEPRQHTTTKLKIDHQFHALTLKKTPKETSDPNNPNRTFLGGMPYEQDTIFGYTTLIDPEMKLKRVVYGPPPYVPQVAQLDEGESEVLDYLISGHFFGHTGIYEIFNYRDRHNRIQQNYPIIIDQQNPRAAINTFIDDLHVLILTMPKAQKKGEESCKSQIIAEHIIWQFTVGVHKEDTKQIECHRGYFKLNEDYRTRLDLTEKIDESEVAWIRIQAYDVRNPQRRAWFQPIKGPMFGKVDWKRKVDLKTILNPTVHNYVYNMAATTEMYKSEDFIVYRPEDNFEPEAWNASNLVFDLDRIQAEEEDHLCVYNLQVHSLKQLFGPDNKKTRNASTELPPTYLQNICGVMQLSSQYPTKLDLNSNWDKTTVKDGKAFFYMVDKDGKLKNMPEMSNTVE</sequence>
<dbReference type="AlphaFoldDB" id="A0A7M5UXJ4"/>
<accession>A0A7M5UXJ4</accession>
<dbReference type="RefSeq" id="XP_066910545.1">
    <property type="nucleotide sequence ID" value="XM_067054444.1"/>
</dbReference>
<dbReference type="EnsemblMetazoa" id="CLYHEMT007483.1">
    <property type="protein sequence ID" value="CLYHEMP007483.1"/>
    <property type="gene ID" value="CLYHEMG007483"/>
</dbReference>
<organism evidence="1 2">
    <name type="scientific">Clytia hemisphaerica</name>
    <dbReference type="NCBI Taxonomy" id="252671"/>
    <lineage>
        <taxon>Eukaryota</taxon>
        <taxon>Metazoa</taxon>
        <taxon>Cnidaria</taxon>
        <taxon>Hydrozoa</taxon>
        <taxon>Hydroidolina</taxon>
        <taxon>Leptothecata</taxon>
        <taxon>Obeliida</taxon>
        <taxon>Clytiidae</taxon>
        <taxon>Clytia</taxon>
    </lineage>
</organism>